<keyword evidence="1" id="KW-1133">Transmembrane helix</keyword>
<reference evidence="3" key="1">
    <citation type="journal article" date="2019" name="Int. J. Syst. Evol. Microbiol.">
        <title>The Global Catalogue of Microorganisms (GCM) 10K type strain sequencing project: providing services to taxonomists for standard genome sequencing and annotation.</title>
        <authorList>
            <consortium name="The Broad Institute Genomics Platform"/>
            <consortium name="The Broad Institute Genome Sequencing Center for Infectious Disease"/>
            <person name="Wu L."/>
            <person name="Ma J."/>
        </authorList>
    </citation>
    <scope>NUCLEOTIDE SEQUENCE [LARGE SCALE GENOMIC DNA]</scope>
    <source>
        <strain evidence="3">CGMCC 1.12482</strain>
    </source>
</reference>
<evidence type="ECO:0000256" key="1">
    <source>
        <dbReference type="SAM" id="Phobius"/>
    </source>
</evidence>
<comment type="caution">
    <text evidence="2">The sequence shown here is derived from an EMBL/GenBank/DDBJ whole genome shotgun (WGS) entry which is preliminary data.</text>
</comment>
<dbReference type="EMBL" id="BMFF01000007">
    <property type="protein sequence ID" value="GGD08944.1"/>
    <property type="molecule type" value="Genomic_DNA"/>
</dbReference>
<dbReference type="PANTHER" id="PTHR35271">
    <property type="entry name" value="ABC TRANSPORTER, SUBSTRATE-BINDING LIPOPROTEIN-RELATED"/>
    <property type="match status" value="1"/>
</dbReference>
<dbReference type="Gene3D" id="3.40.50.2300">
    <property type="match status" value="2"/>
</dbReference>
<keyword evidence="3" id="KW-1185">Reference proteome</keyword>
<evidence type="ECO:0000313" key="2">
    <source>
        <dbReference type="EMBL" id="GGD08944.1"/>
    </source>
</evidence>
<keyword evidence="1" id="KW-0472">Membrane</keyword>
<dbReference type="InterPro" id="IPR007487">
    <property type="entry name" value="ABC_transpt-TYRBP-like"/>
</dbReference>
<dbReference type="PANTHER" id="PTHR35271:SF1">
    <property type="entry name" value="ABC TRANSPORTER, SUBSTRATE-BINDING LIPOPROTEIN"/>
    <property type="match status" value="1"/>
</dbReference>
<sequence>MTDRHKECRHEQYLGARIRALAMRFACHILLLWLSSLAMYSQAATLMVIVPSPTALTEEFVDELTRERTGDKILVHSLDTEPPNMAVNADVIITMGVASLERQLAKGSSTPVIATYVSQSSLNESALKELPRHARVILANPKPERQLRLAKLLIPRLRTAALLHSSVDTDQLSHWIRAADSNDVKLNIAELAAPEDLARTLVSTLDRSDVLMGLDDRSIFNADNLKTILLTSYTRDRVLIGPSAPFIAAGSLSTTFSSPADMARSVDYLLDNPASDARLEYPRFFSVLSNQQVARSMGFAPPDDAALAAELVRVEDTQ</sequence>
<protein>
    <recommendedName>
        <fullName evidence="4">ABC transporter substrate-binding protein</fullName>
    </recommendedName>
</protein>
<evidence type="ECO:0008006" key="4">
    <source>
        <dbReference type="Google" id="ProtNLM"/>
    </source>
</evidence>
<gene>
    <name evidence="2" type="ORF">GCM10007418_30010</name>
</gene>
<organism evidence="2 3">
    <name type="scientific">Halopseudomonas salina</name>
    <dbReference type="NCBI Taxonomy" id="1323744"/>
    <lineage>
        <taxon>Bacteria</taxon>
        <taxon>Pseudomonadati</taxon>
        <taxon>Pseudomonadota</taxon>
        <taxon>Gammaproteobacteria</taxon>
        <taxon>Pseudomonadales</taxon>
        <taxon>Pseudomonadaceae</taxon>
        <taxon>Halopseudomonas</taxon>
    </lineage>
</organism>
<dbReference type="Proteomes" id="UP000638188">
    <property type="component" value="Unassembled WGS sequence"/>
</dbReference>
<keyword evidence="1" id="KW-0812">Transmembrane</keyword>
<evidence type="ECO:0000313" key="3">
    <source>
        <dbReference type="Proteomes" id="UP000638188"/>
    </source>
</evidence>
<dbReference type="RefSeq" id="WP_150278914.1">
    <property type="nucleotide sequence ID" value="NZ_BMFF01000007.1"/>
</dbReference>
<feature type="transmembrane region" description="Helical" evidence="1">
    <location>
        <begin position="21"/>
        <end position="40"/>
    </location>
</feature>
<name>A0ABQ1PZZ1_9GAMM</name>
<accession>A0ABQ1PZZ1</accession>
<proteinExistence type="predicted"/>